<dbReference type="GO" id="GO:0003676">
    <property type="term" value="F:nucleic acid binding"/>
    <property type="evidence" value="ECO:0007669"/>
    <property type="project" value="InterPro"/>
</dbReference>
<proteinExistence type="predicted"/>
<accession>A0A371GBA7</accession>
<dbReference type="InterPro" id="IPR012337">
    <property type="entry name" value="RNaseH-like_sf"/>
</dbReference>
<dbReference type="Pfam" id="PF13456">
    <property type="entry name" value="RVT_3"/>
    <property type="match status" value="1"/>
</dbReference>
<dbReference type="SUPFAM" id="SSF53098">
    <property type="entry name" value="Ribonuclease H-like"/>
    <property type="match status" value="1"/>
</dbReference>
<dbReference type="PANTHER" id="PTHR48475">
    <property type="entry name" value="RIBONUCLEASE H"/>
    <property type="match status" value="1"/>
</dbReference>
<evidence type="ECO:0000313" key="2">
    <source>
        <dbReference type="EMBL" id="RDX87838.1"/>
    </source>
</evidence>
<dbReference type="OrthoDB" id="1746168at2759"/>
<evidence type="ECO:0000259" key="1">
    <source>
        <dbReference type="Pfam" id="PF13456"/>
    </source>
</evidence>
<organism evidence="2 3">
    <name type="scientific">Mucuna pruriens</name>
    <name type="common">Velvet bean</name>
    <name type="synonym">Dolichos pruriens</name>
    <dbReference type="NCBI Taxonomy" id="157652"/>
    <lineage>
        <taxon>Eukaryota</taxon>
        <taxon>Viridiplantae</taxon>
        <taxon>Streptophyta</taxon>
        <taxon>Embryophyta</taxon>
        <taxon>Tracheophyta</taxon>
        <taxon>Spermatophyta</taxon>
        <taxon>Magnoliopsida</taxon>
        <taxon>eudicotyledons</taxon>
        <taxon>Gunneridae</taxon>
        <taxon>Pentapetalae</taxon>
        <taxon>rosids</taxon>
        <taxon>fabids</taxon>
        <taxon>Fabales</taxon>
        <taxon>Fabaceae</taxon>
        <taxon>Papilionoideae</taxon>
        <taxon>50 kb inversion clade</taxon>
        <taxon>NPAAA clade</taxon>
        <taxon>indigoferoid/millettioid clade</taxon>
        <taxon>Phaseoleae</taxon>
        <taxon>Mucuna</taxon>
    </lineage>
</organism>
<feature type="non-terminal residue" evidence="2">
    <location>
        <position position="1"/>
    </location>
</feature>
<dbReference type="GO" id="GO:0004523">
    <property type="term" value="F:RNA-DNA hybrid ribonuclease activity"/>
    <property type="evidence" value="ECO:0007669"/>
    <property type="project" value="InterPro"/>
</dbReference>
<dbReference type="Gene3D" id="3.30.420.10">
    <property type="entry name" value="Ribonuclease H-like superfamily/Ribonuclease H"/>
    <property type="match status" value="1"/>
</dbReference>
<dbReference type="InterPro" id="IPR002156">
    <property type="entry name" value="RNaseH_domain"/>
</dbReference>
<comment type="caution">
    <text evidence="2">The sequence shown here is derived from an EMBL/GenBank/DDBJ whole genome shotgun (WGS) entry which is preliminary data.</text>
</comment>
<dbReference type="AlphaFoldDB" id="A0A371GBA7"/>
<reference evidence="2" key="1">
    <citation type="submission" date="2018-05" db="EMBL/GenBank/DDBJ databases">
        <title>Draft genome of Mucuna pruriens seed.</title>
        <authorList>
            <person name="Nnadi N.E."/>
            <person name="Vos R."/>
            <person name="Hasami M.H."/>
            <person name="Devisetty U.K."/>
            <person name="Aguiy J.C."/>
        </authorList>
    </citation>
    <scope>NUCLEOTIDE SEQUENCE [LARGE SCALE GENOMIC DNA]</scope>
    <source>
        <strain evidence="2">JCA_2017</strain>
    </source>
</reference>
<dbReference type="EMBL" id="QJKJ01006115">
    <property type="protein sequence ID" value="RDX87838.1"/>
    <property type="molecule type" value="Genomic_DNA"/>
</dbReference>
<dbReference type="InterPro" id="IPR036397">
    <property type="entry name" value="RNaseH_sf"/>
</dbReference>
<name>A0A371GBA7_MUCPR</name>
<sequence>MRLAKELEAKTLIAKSESKLVTGQVNSEYQPKDPQLIKYLERATRMAATFKKFTFHHVPREQNERADLLLKLATDKRGVQRSVIHESISWPTIKEATVYNVEGKRMWMSPLMEYLKDEQLLSDTTEAKKVARDAARYIIIGGELYR</sequence>
<gene>
    <name evidence="2" type="ORF">CR513_30635</name>
</gene>
<protein>
    <recommendedName>
        <fullName evidence="1">RNase H type-1 domain-containing protein</fullName>
    </recommendedName>
</protein>
<dbReference type="PANTHER" id="PTHR48475:SF2">
    <property type="entry name" value="RIBONUCLEASE H"/>
    <property type="match status" value="1"/>
</dbReference>
<keyword evidence="3" id="KW-1185">Reference proteome</keyword>
<dbReference type="Proteomes" id="UP000257109">
    <property type="component" value="Unassembled WGS sequence"/>
</dbReference>
<evidence type="ECO:0000313" key="3">
    <source>
        <dbReference type="Proteomes" id="UP000257109"/>
    </source>
</evidence>
<feature type="domain" description="RNase H type-1" evidence="1">
    <location>
        <begin position="1"/>
        <end position="71"/>
    </location>
</feature>